<feature type="region of interest" description="Disordered" evidence="1">
    <location>
        <begin position="311"/>
        <end position="347"/>
    </location>
</feature>
<feature type="region of interest" description="Disordered" evidence="1">
    <location>
        <begin position="181"/>
        <end position="239"/>
    </location>
</feature>
<comment type="caution">
    <text evidence="2">The sequence shown here is derived from an EMBL/GenBank/DDBJ whole genome shotgun (WGS) entry which is preliminary data.</text>
</comment>
<evidence type="ECO:0000313" key="2">
    <source>
        <dbReference type="EMBL" id="GAO48181.1"/>
    </source>
</evidence>
<proteinExistence type="predicted"/>
<feature type="region of interest" description="Disordered" evidence="1">
    <location>
        <begin position="366"/>
        <end position="400"/>
    </location>
</feature>
<feature type="compositionally biased region" description="Polar residues" evidence="1">
    <location>
        <begin position="198"/>
        <end position="221"/>
    </location>
</feature>
<dbReference type="AlphaFoldDB" id="A0A0E9NEP9"/>
<accession>A0A0E9NEP9</accession>
<reference evidence="2 3" key="2">
    <citation type="journal article" date="2014" name="J. Gen. Appl. Microbiol.">
        <title>The early diverging ascomycetous budding yeast Saitoella complicata has three histone deacetylases belonging to the Clr6, Hos2, and Rpd3 lineages.</title>
        <authorList>
            <person name="Nishida H."/>
            <person name="Matsumoto T."/>
            <person name="Kondo S."/>
            <person name="Hamamoto M."/>
            <person name="Yoshikawa H."/>
        </authorList>
    </citation>
    <scope>NUCLEOTIDE SEQUENCE [LARGE SCALE GENOMIC DNA]</scope>
    <source>
        <strain evidence="2 3">NRRL Y-17804</strain>
    </source>
</reference>
<dbReference type="RefSeq" id="XP_019022570.1">
    <property type="nucleotide sequence ID" value="XM_019170793.1"/>
</dbReference>
<name>A0A0E9NEP9_SAICN</name>
<organism evidence="2 3">
    <name type="scientific">Saitoella complicata (strain BCRC 22490 / CBS 7301 / JCM 7358 / NBRC 10748 / NRRL Y-17804)</name>
    <dbReference type="NCBI Taxonomy" id="698492"/>
    <lineage>
        <taxon>Eukaryota</taxon>
        <taxon>Fungi</taxon>
        <taxon>Dikarya</taxon>
        <taxon>Ascomycota</taxon>
        <taxon>Taphrinomycotina</taxon>
        <taxon>Taphrinomycotina incertae sedis</taxon>
        <taxon>Saitoella</taxon>
    </lineage>
</organism>
<evidence type="ECO:0000256" key="1">
    <source>
        <dbReference type="SAM" id="MobiDB-lite"/>
    </source>
</evidence>
<feature type="compositionally biased region" description="Polar residues" evidence="1">
    <location>
        <begin position="328"/>
        <end position="347"/>
    </location>
</feature>
<feature type="compositionally biased region" description="Polar residues" evidence="1">
    <location>
        <begin position="384"/>
        <end position="400"/>
    </location>
</feature>
<reference evidence="2 3" key="1">
    <citation type="journal article" date="2011" name="J. Gen. Appl. Microbiol.">
        <title>Draft genome sequencing of the enigmatic yeast Saitoella complicata.</title>
        <authorList>
            <person name="Nishida H."/>
            <person name="Hamamoto M."/>
            <person name="Sugiyama J."/>
        </authorList>
    </citation>
    <scope>NUCLEOTIDE SEQUENCE [LARGE SCALE GENOMIC DNA]</scope>
    <source>
        <strain evidence="2 3">NRRL Y-17804</strain>
    </source>
</reference>
<dbReference type="EMBL" id="BACD03000013">
    <property type="protein sequence ID" value="GAO48181.1"/>
    <property type="molecule type" value="Genomic_DNA"/>
</dbReference>
<reference evidence="2 3" key="3">
    <citation type="journal article" date="2015" name="Genome Announc.">
        <title>Draft Genome Sequence of the Archiascomycetous Yeast Saitoella complicata.</title>
        <authorList>
            <person name="Yamauchi K."/>
            <person name="Kondo S."/>
            <person name="Hamamoto M."/>
            <person name="Takahashi Y."/>
            <person name="Ogura Y."/>
            <person name="Hayashi T."/>
            <person name="Nishida H."/>
        </authorList>
    </citation>
    <scope>NUCLEOTIDE SEQUENCE [LARGE SCALE GENOMIC DNA]</scope>
    <source>
        <strain evidence="2 3">NRRL Y-17804</strain>
    </source>
</reference>
<feature type="region of interest" description="Disordered" evidence="1">
    <location>
        <begin position="258"/>
        <end position="296"/>
    </location>
</feature>
<feature type="compositionally biased region" description="Polar residues" evidence="1">
    <location>
        <begin position="258"/>
        <end position="270"/>
    </location>
</feature>
<protein>
    <submittedName>
        <fullName evidence="2">Uncharacterized protein</fullName>
    </submittedName>
</protein>
<sequence length="543" mass="58010">MPDLDPRAVFDKDFSLRSPAVRLQRPPSGSSFTPWGGIAHGPPPPRSTTPLRTIAVTPRPDENVFKVPQSITNRQRSTATPAPRAVQPKEDVLDRLYLTSPMPRSIGTRLNAPQAVAYNPSTPTLHRLATSARQPRPASPSLDAIKRLIKPAALPRSTSVSPGLIKPAATNDVPHVVEAFDAESEVESSKDRQETTEPEITTNDRSSQTPTPTPVNASCRFSSHGALPTPIASSDSNAPITQDLSENIECVHTPSAVRTSEALSSAQRRISSWGPGSRRRAVSLKRPAAEAEGDETEISTDALADILHSEAADEVVNSESARKKPKSIATNHEGQPQGQIANDTGASLTESSEVGLVQGAVGQVMDVDAEKQTPPRRRTYASVVKQQSSRSITRPSAQTSDVLLREKLTPFHKGTLFEVPPSGRRARRPPGEWWVSTPSRQPAEASRIQRSPRPIQNNGSDDSGGPDADNMANSSKIEAVPVRKRGPQRLVRPVARTEEGTPSAEDRDAEAVDGNGEATGARGGAEVSGPGTVGVDAYEFSDG</sequence>
<dbReference type="Proteomes" id="UP000033140">
    <property type="component" value="Unassembled WGS sequence"/>
</dbReference>
<feature type="compositionally biased region" description="Basic and acidic residues" evidence="1">
    <location>
        <begin position="495"/>
        <end position="510"/>
    </location>
</feature>
<keyword evidence="3" id="KW-1185">Reference proteome</keyword>
<evidence type="ECO:0000313" key="3">
    <source>
        <dbReference type="Proteomes" id="UP000033140"/>
    </source>
</evidence>
<feature type="region of interest" description="Disordered" evidence="1">
    <location>
        <begin position="414"/>
        <end position="543"/>
    </location>
</feature>
<feature type="region of interest" description="Disordered" evidence="1">
    <location>
        <begin position="21"/>
        <end position="49"/>
    </location>
</feature>
<gene>
    <name evidence="2" type="ORF">G7K_2361-t1</name>
</gene>